<name>A0AAV2AY87_9ARAC</name>
<accession>A0AAV2AY87</accession>
<dbReference type="Proteomes" id="UP001497382">
    <property type="component" value="Unassembled WGS sequence"/>
</dbReference>
<keyword evidence="2" id="KW-1185">Reference proteome</keyword>
<protein>
    <submittedName>
        <fullName evidence="1">Uncharacterized protein</fullName>
    </submittedName>
</protein>
<reference evidence="1 2" key="1">
    <citation type="submission" date="2024-04" db="EMBL/GenBank/DDBJ databases">
        <authorList>
            <person name="Rising A."/>
            <person name="Reimegard J."/>
            <person name="Sonavane S."/>
            <person name="Akerstrom W."/>
            <person name="Nylinder S."/>
            <person name="Hedman E."/>
            <person name="Kallberg Y."/>
        </authorList>
    </citation>
    <scope>NUCLEOTIDE SEQUENCE [LARGE SCALE GENOMIC DNA]</scope>
</reference>
<evidence type="ECO:0000313" key="1">
    <source>
        <dbReference type="EMBL" id="CAL1288998.1"/>
    </source>
</evidence>
<organism evidence="1 2">
    <name type="scientific">Larinioides sclopetarius</name>
    <dbReference type="NCBI Taxonomy" id="280406"/>
    <lineage>
        <taxon>Eukaryota</taxon>
        <taxon>Metazoa</taxon>
        <taxon>Ecdysozoa</taxon>
        <taxon>Arthropoda</taxon>
        <taxon>Chelicerata</taxon>
        <taxon>Arachnida</taxon>
        <taxon>Araneae</taxon>
        <taxon>Araneomorphae</taxon>
        <taxon>Entelegynae</taxon>
        <taxon>Araneoidea</taxon>
        <taxon>Araneidae</taxon>
        <taxon>Larinioides</taxon>
    </lineage>
</organism>
<dbReference type="EMBL" id="CAXIEN010000241">
    <property type="protein sequence ID" value="CAL1288998.1"/>
    <property type="molecule type" value="Genomic_DNA"/>
</dbReference>
<dbReference type="AlphaFoldDB" id="A0AAV2AY87"/>
<sequence length="69" mass="8045">NNSFKVFSCLKRILQTLRRQKELSGKKLQFSGVFRTLRKKAKFRSFSGISGGVRIAEILMIHYLRRSIV</sequence>
<gene>
    <name evidence="1" type="ORF">LARSCL_LOCUS15673</name>
</gene>
<feature type="non-terminal residue" evidence="1">
    <location>
        <position position="69"/>
    </location>
</feature>
<feature type="non-terminal residue" evidence="1">
    <location>
        <position position="1"/>
    </location>
</feature>
<evidence type="ECO:0000313" key="2">
    <source>
        <dbReference type="Proteomes" id="UP001497382"/>
    </source>
</evidence>
<comment type="caution">
    <text evidence="1">The sequence shown here is derived from an EMBL/GenBank/DDBJ whole genome shotgun (WGS) entry which is preliminary data.</text>
</comment>
<proteinExistence type="predicted"/>